<accession>A0A9Q3J2H3</accession>
<evidence type="ECO:0000256" key="1">
    <source>
        <dbReference type="SAM" id="MobiDB-lite"/>
    </source>
</evidence>
<name>A0A9Q3J2H3_9BASI</name>
<evidence type="ECO:0000313" key="3">
    <source>
        <dbReference type="Proteomes" id="UP000765509"/>
    </source>
</evidence>
<reference evidence="2" key="1">
    <citation type="submission" date="2021-03" db="EMBL/GenBank/DDBJ databases">
        <title>Draft genome sequence of rust myrtle Austropuccinia psidii MF-1, a brazilian biotype.</title>
        <authorList>
            <person name="Quecine M.C."/>
            <person name="Pachon D.M.R."/>
            <person name="Bonatelli M.L."/>
            <person name="Correr F.H."/>
            <person name="Franceschini L.M."/>
            <person name="Leite T.F."/>
            <person name="Margarido G.R.A."/>
            <person name="Almeida C.A."/>
            <person name="Ferrarezi J.A."/>
            <person name="Labate C.A."/>
        </authorList>
    </citation>
    <scope>NUCLEOTIDE SEQUENCE</scope>
    <source>
        <strain evidence="2">MF-1</strain>
    </source>
</reference>
<feature type="region of interest" description="Disordered" evidence="1">
    <location>
        <begin position="1"/>
        <end position="25"/>
    </location>
</feature>
<sequence length="132" mass="14404">MSISTHAKKAADNDAEPKPSSNDNMYSMLTALKTKVMSLKSARSSDATEIQSLQMALSSAPLAPSSWAALPRHTTSAYNCFMKEPYRAANRFAPLKSDGSNFAEWLSCLNRVLCVAFNTKMLIDHSPSSINN</sequence>
<dbReference type="AlphaFoldDB" id="A0A9Q3J2H3"/>
<evidence type="ECO:0000313" key="2">
    <source>
        <dbReference type="EMBL" id="MBW0554244.1"/>
    </source>
</evidence>
<dbReference type="EMBL" id="AVOT02060871">
    <property type="protein sequence ID" value="MBW0554244.1"/>
    <property type="molecule type" value="Genomic_DNA"/>
</dbReference>
<dbReference type="Proteomes" id="UP000765509">
    <property type="component" value="Unassembled WGS sequence"/>
</dbReference>
<proteinExistence type="predicted"/>
<organism evidence="2 3">
    <name type="scientific">Austropuccinia psidii MF-1</name>
    <dbReference type="NCBI Taxonomy" id="1389203"/>
    <lineage>
        <taxon>Eukaryota</taxon>
        <taxon>Fungi</taxon>
        <taxon>Dikarya</taxon>
        <taxon>Basidiomycota</taxon>
        <taxon>Pucciniomycotina</taxon>
        <taxon>Pucciniomycetes</taxon>
        <taxon>Pucciniales</taxon>
        <taxon>Sphaerophragmiaceae</taxon>
        <taxon>Austropuccinia</taxon>
    </lineage>
</organism>
<comment type="caution">
    <text evidence="2">The sequence shown here is derived from an EMBL/GenBank/DDBJ whole genome shotgun (WGS) entry which is preliminary data.</text>
</comment>
<protein>
    <submittedName>
        <fullName evidence="2">Uncharacterized protein</fullName>
    </submittedName>
</protein>
<keyword evidence="3" id="KW-1185">Reference proteome</keyword>
<gene>
    <name evidence="2" type="ORF">O181_093959</name>
</gene>
<dbReference type="OrthoDB" id="2505547at2759"/>